<accession>A0ABP7AVQ0</accession>
<comment type="caution">
    <text evidence="5">The sequence shown here is derived from an EMBL/GenBank/DDBJ whole genome shotgun (WGS) entry which is preliminary data.</text>
</comment>
<evidence type="ECO:0000313" key="6">
    <source>
        <dbReference type="Proteomes" id="UP001501697"/>
    </source>
</evidence>
<feature type="domain" description="DUF5597" evidence="4">
    <location>
        <begin position="350"/>
        <end position="469"/>
    </location>
</feature>
<dbReference type="Proteomes" id="UP001501697">
    <property type="component" value="Unassembled WGS sequence"/>
</dbReference>
<evidence type="ECO:0000259" key="4">
    <source>
        <dbReference type="Pfam" id="PF18120"/>
    </source>
</evidence>
<keyword evidence="1" id="KW-0378">Hydrolase</keyword>
<keyword evidence="2" id="KW-0326">Glycosidase</keyword>
<reference evidence="6" key="1">
    <citation type="journal article" date="2019" name="Int. J. Syst. Evol. Microbiol.">
        <title>The Global Catalogue of Microorganisms (GCM) 10K type strain sequencing project: providing services to taxonomists for standard genome sequencing and annotation.</title>
        <authorList>
            <consortium name="The Broad Institute Genomics Platform"/>
            <consortium name="The Broad Institute Genome Sequencing Center for Infectious Disease"/>
            <person name="Wu L."/>
            <person name="Ma J."/>
        </authorList>
    </citation>
    <scope>NUCLEOTIDE SEQUENCE [LARGE SCALE GENOMIC DNA]</scope>
    <source>
        <strain evidence="6">JCM 16544</strain>
    </source>
</reference>
<evidence type="ECO:0000256" key="1">
    <source>
        <dbReference type="ARBA" id="ARBA00022801"/>
    </source>
</evidence>
<dbReference type="RefSeq" id="WP_344739407.1">
    <property type="nucleotide sequence ID" value="NZ_BAAAYU010000005.1"/>
</dbReference>
<keyword evidence="6" id="KW-1185">Reference proteome</keyword>
<dbReference type="EMBL" id="BAAAYU010000005">
    <property type="protein sequence ID" value="GAA3641789.1"/>
    <property type="molecule type" value="Genomic_DNA"/>
</dbReference>
<dbReference type="SUPFAM" id="SSF51445">
    <property type="entry name" value="(Trans)glycosidases"/>
    <property type="match status" value="1"/>
</dbReference>
<name>A0ABP7AVQ0_9MICO</name>
<dbReference type="Gene3D" id="2.60.220.20">
    <property type="entry name" value="putative beta-Galactosidase from caulobacter crescentus"/>
    <property type="match status" value="1"/>
</dbReference>
<proteinExistence type="predicted"/>
<protein>
    <submittedName>
        <fullName evidence="5">DUF5597 domain-containing protein</fullName>
    </submittedName>
</protein>
<evidence type="ECO:0000259" key="3">
    <source>
        <dbReference type="Pfam" id="PF02449"/>
    </source>
</evidence>
<gene>
    <name evidence="5" type="ORF">GCM10022200_26950</name>
</gene>
<sequence length="503" mass="53819">MSSPRSRLDDGRLLVDGAPFTVLGVELHNSSASTPVSIDAAWVAVARSGANTVLAPVAWDQWEPTEGVFDTRLVDHLLAVARAGGQRLILLWFGSWKNGVSSYTPAWVKRDPHRFPLARRADGEPLMALSTLADANAAADARAFASLMSHLREADAEHGTVVMVQVENEVGLLGTARDHGALAERAWRQRPPARFGLDAWADADADVDRAGEMFMAWHYGRYVDTVAEAGKREWPLPMYVNAWLDGDEDANPMAGGTAPGDFPSGGPVPRMLEIWRAAAPSVDFAAPDVYAGDVFERASSYDASFGMQFIPEMRRDSPAQLFRALGRTSAIGMAAFGVDSASDGELARIARAYAQLSAVAEVAGTGERAAFHLDDDRPRESIALDGVTFEIERDFDPQGEGDLPDGYGLLVACADGFLLCGSGVVLTPRRADGSRLWVESCVEVARADDGLVPARVLNGDETGGGTHIRITRDDPPGFGPVPIAASRTGILSFRLYAAGADSR</sequence>
<dbReference type="InterPro" id="IPR040719">
    <property type="entry name" value="DUF5597"/>
</dbReference>
<evidence type="ECO:0000313" key="5">
    <source>
        <dbReference type="EMBL" id="GAA3641789.1"/>
    </source>
</evidence>
<dbReference type="Pfam" id="PF02449">
    <property type="entry name" value="Glyco_hydro_42"/>
    <property type="match status" value="1"/>
</dbReference>
<evidence type="ECO:0000256" key="2">
    <source>
        <dbReference type="ARBA" id="ARBA00023295"/>
    </source>
</evidence>
<organism evidence="5 6">
    <name type="scientific">Microbacterium awajiense</name>
    <dbReference type="NCBI Taxonomy" id="415214"/>
    <lineage>
        <taxon>Bacteria</taxon>
        <taxon>Bacillati</taxon>
        <taxon>Actinomycetota</taxon>
        <taxon>Actinomycetes</taxon>
        <taxon>Micrococcales</taxon>
        <taxon>Microbacteriaceae</taxon>
        <taxon>Microbacterium</taxon>
    </lineage>
</organism>
<dbReference type="InterPro" id="IPR017853">
    <property type="entry name" value="GH"/>
</dbReference>
<feature type="domain" description="Glycoside hydrolase family 42 N-terminal" evidence="3">
    <location>
        <begin position="48"/>
        <end position="190"/>
    </location>
</feature>
<dbReference type="Pfam" id="PF18120">
    <property type="entry name" value="DUF5597"/>
    <property type="match status" value="1"/>
</dbReference>
<dbReference type="InterPro" id="IPR013529">
    <property type="entry name" value="Glyco_hydro_42_N"/>
</dbReference>
<dbReference type="Gene3D" id="3.20.20.80">
    <property type="entry name" value="Glycosidases"/>
    <property type="match status" value="1"/>
</dbReference>